<dbReference type="Proteomes" id="UP000287651">
    <property type="component" value="Unassembled WGS sequence"/>
</dbReference>
<organism evidence="2 3">
    <name type="scientific">Ensete ventricosum</name>
    <name type="common">Abyssinian banana</name>
    <name type="synonym">Musa ensete</name>
    <dbReference type="NCBI Taxonomy" id="4639"/>
    <lineage>
        <taxon>Eukaryota</taxon>
        <taxon>Viridiplantae</taxon>
        <taxon>Streptophyta</taxon>
        <taxon>Embryophyta</taxon>
        <taxon>Tracheophyta</taxon>
        <taxon>Spermatophyta</taxon>
        <taxon>Magnoliopsida</taxon>
        <taxon>Liliopsida</taxon>
        <taxon>Zingiberales</taxon>
        <taxon>Musaceae</taxon>
        <taxon>Ensete</taxon>
    </lineage>
</organism>
<evidence type="ECO:0000313" key="2">
    <source>
        <dbReference type="EMBL" id="RRT34228.1"/>
    </source>
</evidence>
<evidence type="ECO:0000313" key="3">
    <source>
        <dbReference type="Proteomes" id="UP000287651"/>
    </source>
</evidence>
<dbReference type="AlphaFoldDB" id="A0A426X447"/>
<feature type="non-terminal residue" evidence="2">
    <location>
        <position position="1"/>
    </location>
</feature>
<sequence>KDDAVGNSPGVRRELAKVIGSLPGWHKRVHQKMTETRRKIVGGSRKACRELEREKKGKEYADLEEKETRRRGKGSPHLPPSSPPTCRLPSTVITVTLSLSHLTRWPSLPSLTSPPPSLLHPRTFPLLLPHLPPALLMLPHLSSLICRHLYCCPISICQSSGNPQSQPPLGAPHTHATASFLSLGCFFLRRPSQFLPTSSSPPAIPAISHYSRCNPTAAALTPAILVAAASSSLTHPRSMAAAYCSQSCCLCFSLS</sequence>
<protein>
    <submittedName>
        <fullName evidence="2">Uncharacterized protein</fullName>
    </submittedName>
</protein>
<feature type="region of interest" description="Disordered" evidence="1">
    <location>
        <begin position="29"/>
        <end position="86"/>
    </location>
</feature>
<evidence type="ECO:0000256" key="1">
    <source>
        <dbReference type="SAM" id="MobiDB-lite"/>
    </source>
</evidence>
<accession>A0A426X447</accession>
<proteinExistence type="predicted"/>
<feature type="compositionally biased region" description="Basic and acidic residues" evidence="1">
    <location>
        <begin position="47"/>
        <end position="68"/>
    </location>
</feature>
<name>A0A426X447_ENSVE</name>
<comment type="caution">
    <text evidence="2">The sequence shown here is derived from an EMBL/GenBank/DDBJ whole genome shotgun (WGS) entry which is preliminary data.</text>
</comment>
<gene>
    <name evidence="2" type="ORF">B296_00032616</name>
</gene>
<reference evidence="2 3" key="1">
    <citation type="journal article" date="2014" name="Agronomy (Basel)">
        <title>A Draft Genome Sequence for Ensete ventricosum, the Drought-Tolerant Tree Against Hunger.</title>
        <authorList>
            <person name="Harrison J."/>
            <person name="Moore K.A."/>
            <person name="Paszkiewicz K."/>
            <person name="Jones T."/>
            <person name="Grant M."/>
            <person name="Ambacheew D."/>
            <person name="Muzemil S."/>
            <person name="Studholme D.J."/>
        </authorList>
    </citation>
    <scope>NUCLEOTIDE SEQUENCE [LARGE SCALE GENOMIC DNA]</scope>
</reference>
<dbReference type="EMBL" id="AMZH03027245">
    <property type="protein sequence ID" value="RRT34228.1"/>
    <property type="molecule type" value="Genomic_DNA"/>
</dbReference>